<dbReference type="InterPro" id="IPR013055">
    <property type="entry name" value="Tachy_Neuro_lke_CS"/>
</dbReference>
<dbReference type="Ensembl" id="ENSEEET00000009453.2">
    <property type="protein sequence ID" value="ENSEEEP00000009335.1"/>
    <property type="gene ID" value="ENSEEEG00000004790.2"/>
</dbReference>
<reference evidence="3" key="4">
    <citation type="submission" date="2025-08" db="UniProtKB">
        <authorList>
            <consortium name="Ensembl"/>
        </authorList>
    </citation>
    <scope>IDENTIFICATION</scope>
</reference>
<evidence type="ECO:0000256" key="2">
    <source>
        <dbReference type="ARBA" id="ARBA00022815"/>
    </source>
</evidence>
<proteinExistence type="inferred from homology"/>
<evidence type="ECO:0000256" key="1">
    <source>
        <dbReference type="ARBA" id="ARBA00007518"/>
    </source>
</evidence>
<accession>A0A4W4EBK6</accession>
<reference evidence="4" key="1">
    <citation type="journal article" date="2014" name="Science">
        <title>Nonhuman genetics. Genomic basis for the convergent evolution of electric organs.</title>
        <authorList>
            <person name="Gallant J.R."/>
            <person name="Traeger L.L."/>
            <person name="Volkening J.D."/>
            <person name="Moffett H."/>
            <person name="Chen P.H."/>
            <person name="Novina C.D."/>
            <person name="Phillips G.N.Jr."/>
            <person name="Anand R."/>
            <person name="Wells G.B."/>
            <person name="Pinch M."/>
            <person name="Guth R."/>
            <person name="Unguez G.A."/>
            <person name="Albert J.S."/>
            <person name="Zakon H.H."/>
            <person name="Samanta M.P."/>
            <person name="Sussman M.R."/>
        </authorList>
    </citation>
    <scope>NUCLEOTIDE SEQUENCE [LARGE SCALE GENOMIC DNA]</scope>
</reference>
<dbReference type="STRING" id="8005.ENSEEEP00000009335"/>
<name>A0A4W4EBK6_ELEEL</name>
<organism evidence="3 4">
    <name type="scientific">Electrophorus electricus</name>
    <name type="common">Electric eel</name>
    <name type="synonym">Gymnotus electricus</name>
    <dbReference type="NCBI Taxonomy" id="8005"/>
    <lineage>
        <taxon>Eukaryota</taxon>
        <taxon>Metazoa</taxon>
        <taxon>Chordata</taxon>
        <taxon>Craniata</taxon>
        <taxon>Vertebrata</taxon>
        <taxon>Euteleostomi</taxon>
        <taxon>Actinopterygii</taxon>
        <taxon>Neopterygii</taxon>
        <taxon>Teleostei</taxon>
        <taxon>Ostariophysi</taxon>
        <taxon>Gymnotiformes</taxon>
        <taxon>Gymnotoidei</taxon>
        <taxon>Gymnotidae</taxon>
        <taxon>Electrophorus</taxon>
    </lineage>
</organism>
<dbReference type="PROSITE" id="PS00267">
    <property type="entry name" value="TACHYKININ"/>
    <property type="match status" value="1"/>
</dbReference>
<reference evidence="3" key="3">
    <citation type="submission" date="2020-05" db="EMBL/GenBank/DDBJ databases">
        <title>Electrophorus electricus (electric eel) genome, fEleEle1, primary haplotype.</title>
        <authorList>
            <person name="Myers G."/>
            <person name="Meyer A."/>
            <person name="Fedrigo O."/>
            <person name="Formenti G."/>
            <person name="Rhie A."/>
            <person name="Tracey A."/>
            <person name="Sims Y."/>
            <person name="Jarvis E.D."/>
        </authorList>
    </citation>
    <scope>NUCLEOTIDE SEQUENCE [LARGE SCALE GENOMIC DNA]</scope>
</reference>
<comment type="similarity">
    <text evidence="1">Belongs to the tachykinin family.</text>
</comment>
<keyword evidence="4" id="KW-1185">Reference proteome</keyword>
<evidence type="ECO:0000313" key="4">
    <source>
        <dbReference type="Proteomes" id="UP000314983"/>
    </source>
</evidence>
<evidence type="ECO:0000313" key="3">
    <source>
        <dbReference type="Ensembl" id="ENSEEEP00000009335.1"/>
    </source>
</evidence>
<keyword evidence="2" id="KW-0027">Amidation</keyword>
<dbReference type="AlphaFoldDB" id="A0A4W4EBK6"/>
<protein>
    <submittedName>
        <fullName evidence="3">Uncharacterized protein</fullName>
    </submittedName>
</protein>
<reference evidence="4" key="2">
    <citation type="journal article" date="2017" name="Sci. Adv.">
        <title>A tail of two voltages: Proteomic comparison of the three electric organs of the electric eel.</title>
        <authorList>
            <person name="Traeger L.L."/>
            <person name="Sabat G."/>
            <person name="Barrett-Wilt G.A."/>
            <person name="Wells G.B."/>
            <person name="Sussman M.R."/>
        </authorList>
    </citation>
    <scope>NUCLEOTIDE SEQUENCE [LARGE SCALE GENOMIC DNA]</scope>
</reference>
<reference evidence="3" key="5">
    <citation type="submission" date="2025-09" db="UniProtKB">
        <authorList>
            <consortium name="Ensembl"/>
        </authorList>
    </citation>
    <scope>IDENTIFICATION</scope>
</reference>
<dbReference type="Proteomes" id="UP000314983">
    <property type="component" value="Chromosome 3"/>
</dbReference>
<sequence>MGDLHGLISFNCLSVCISCSQGKGGALSSRDTRQYDDVDYDSFVGLMGRRSTGNLDIDDIFVGLLGRRSSDSEWESVGIKQNLSKKEKKLTSRLQ</sequence>
<dbReference type="GeneTree" id="ENSGT01030000235281"/>